<reference evidence="4 5" key="2">
    <citation type="journal article" date="2015" name="Stand. Genomic Sci.">
        <title>Draft genome sequence of marine-derived Streptomyces sp. TP-A0598, a producer of anti-MRSA antibiotic lydicamycins.</title>
        <authorList>
            <person name="Komaki H."/>
            <person name="Ichikawa N."/>
            <person name="Hosoyama A."/>
            <person name="Fujita N."/>
            <person name="Igarashi Y."/>
        </authorList>
    </citation>
    <scope>NUCLEOTIDE SEQUENCE [LARGE SCALE GENOMIC DNA]</scope>
    <source>
        <strain evidence="4 5">NBRC 110027</strain>
    </source>
</reference>
<evidence type="ECO:0000256" key="1">
    <source>
        <dbReference type="ARBA" id="ARBA00022527"/>
    </source>
</evidence>
<dbReference type="AlphaFoldDB" id="A0A0P4RC64"/>
<dbReference type="GO" id="GO:0005524">
    <property type="term" value="F:ATP binding"/>
    <property type="evidence" value="ECO:0007669"/>
    <property type="project" value="UniProtKB-KW"/>
</dbReference>
<dbReference type="InterPro" id="IPR003594">
    <property type="entry name" value="HATPase_dom"/>
</dbReference>
<accession>A0A0P4RC64</accession>
<dbReference type="Gene3D" id="3.30.565.10">
    <property type="entry name" value="Histidine kinase-like ATPase, C-terminal domain"/>
    <property type="match status" value="1"/>
</dbReference>
<feature type="region of interest" description="Disordered" evidence="2">
    <location>
        <begin position="256"/>
        <end position="283"/>
    </location>
</feature>
<keyword evidence="4" id="KW-0067">ATP-binding</keyword>
<evidence type="ECO:0000313" key="5">
    <source>
        <dbReference type="Proteomes" id="UP000048965"/>
    </source>
</evidence>
<keyword evidence="5" id="KW-1185">Reference proteome</keyword>
<evidence type="ECO:0000259" key="3">
    <source>
        <dbReference type="Pfam" id="PF13581"/>
    </source>
</evidence>
<feature type="region of interest" description="Disordered" evidence="2">
    <location>
        <begin position="308"/>
        <end position="348"/>
    </location>
</feature>
<dbReference type="GO" id="GO:0004674">
    <property type="term" value="F:protein serine/threonine kinase activity"/>
    <property type="evidence" value="ECO:0007669"/>
    <property type="project" value="UniProtKB-KW"/>
</dbReference>
<dbReference type="Pfam" id="PF13581">
    <property type="entry name" value="HATPase_c_2"/>
    <property type="match status" value="1"/>
</dbReference>
<comment type="caution">
    <text evidence="4">The sequence shown here is derived from an EMBL/GenBank/DDBJ whole genome shotgun (WGS) entry which is preliminary data.</text>
</comment>
<keyword evidence="1" id="KW-0418">Kinase</keyword>
<keyword evidence="4" id="KW-0547">Nucleotide-binding</keyword>
<organism evidence="4 5">
    <name type="scientific">Streptomyces lydicamycinicus</name>
    <dbReference type="NCBI Taxonomy" id="1546107"/>
    <lineage>
        <taxon>Bacteria</taxon>
        <taxon>Bacillati</taxon>
        <taxon>Actinomycetota</taxon>
        <taxon>Actinomycetes</taxon>
        <taxon>Kitasatosporales</taxon>
        <taxon>Streptomycetaceae</taxon>
        <taxon>Streptomyces</taxon>
    </lineage>
</organism>
<keyword evidence="1" id="KW-0808">Transferase</keyword>
<dbReference type="PANTHER" id="PTHR35526">
    <property type="entry name" value="ANTI-SIGMA-F FACTOR RSBW-RELATED"/>
    <property type="match status" value="1"/>
</dbReference>
<evidence type="ECO:0000313" key="4">
    <source>
        <dbReference type="EMBL" id="GAO11174.1"/>
    </source>
</evidence>
<protein>
    <submittedName>
        <fullName evidence="4">ATP-binding protein</fullName>
    </submittedName>
</protein>
<reference evidence="5" key="1">
    <citation type="submission" date="2014-09" db="EMBL/GenBank/DDBJ databases">
        <title>Whole genome shotgun sequence of Streptomyces sp. NBRC 110027.</title>
        <authorList>
            <person name="Komaki H."/>
            <person name="Ichikawa N."/>
            <person name="Katano-Makiyama Y."/>
            <person name="Hosoyama A."/>
            <person name="Hashimoto M."/>
            <person name="Uohara A."/>
            <person name="Kitahashi Y."/>
            <person name="Ohji S."/>
            <person name="Kimura A."/>
            <person name="Yamazoe A."/>
            <person name="Igarashi Y."/>
            <person name="Fujita N."/>
        </authorList>
    </citation>
    <scope>NUCLEOTIDE SEQUENCE [LARGE SCALE GENOMIC DNA]</scope>
    <source>
        <strain evidence="5">NBRC 110027</strain>
    </source>
</reference>
<keyword evidence="1" id="KW-0723">Serine/threonine-protein kinase</keyword>
<feature type="region of interest" description="Disordered" evidence="2">
    <location>
        <begin position="1"/>
        <end position="20"/>
    </location>
</feature>
<dbReference type="SUPFAM" id="SSF55874">
    <property type="entry name" value="ATPase domain of HSP90 chaperone/DNA topoisomerase II/histidine kinase"/>
    <property type="match status" value="1"/>
</dbReference>
<gene>
    <name evidence="4" type="ORF">TPA0598_08_00850</name>
</gene>
<name>A0A0P4RC64_9ACTN</name>
<feature type="domain" description="Histidine kinase/HSP90-like ATPase" evidence="3">
    <location>
        <begin position="118"/>
        <end position="228"/>
    </location>
</feature>
<dbReference type="InterPro" id="IPR050267">
    <property type="entry name" value="Anti-sigma-factor_SerPK"/>
</dbReference>
<proteinExistence type="predicted"/>
<dbReference type="EMBL" id="BBNO01000008">
    <property type="protein sequence ID" value="GAO11174.1"/>
    <property type="molecule type" value="Genomic_DNA"/>
</dbReference>
<dbReference type="CDD" id="cd16936">
    <property type="entry name" value="HATPase_RsbW-like"/>
    <property type="match status" value="1"/>
</dbReference>
<evidence type="ECO:0000256" key="2">
    <source>
        <dbReference type="SAM" id="MobiDB-lite"/>
    </source>
</evidence>
<dbReference type="PANTHER" id="PTHR35526:SF3">
    <property type="entry name" value="ANTI-SIGMA-F FACTOR RSBW"/>
    <property type="match status" value="1"/>
</dbReference>
<dbReference type="Proteomes" id="UP000048965">
    <property type="component" value="Unassembled WGS sequence"/>
</dbReference>
<dbReference type="InterPro" id="IPR036890">
    <property type="entry name" value="HATPase_C_sf"/>
</dbReference>
<sequence length="348" mass="38428">MFPEPEPFPGMTRPPMAGTEVTPYAFAGSVPQERALVRQPQPHRSRSSAAADSVRPDHIVMSTVVRALGDAVRDGVLLPLCRLLGRLAAATAAGVTQLSRYLRKTRGNVVSQLLDPHVRAVPQARRIIRAELARWGLHEHADTAELLVSELVTNALQHAWGPIRLRMSHSVDGRTLRCDIADGCPATPPAARPPARTDEEHGRGLHLVEQLSTRWGILRTPAGKLIWFELRTPGRARRLRRLRRRILRAPRVRAALAAPQDRPAQGVPPRRREPSVRRLLGRSPMTMHDARSVFGVVHLGHLVIESASSRRGRATRSAPRPERHPAGAGLSALSRRQRRSRAPGACRV</sequence>